<keyword evidence="3" id="KW-1185">Reference proteome</keyword>
<feature type="chain" id="PRO_5038586761" description="GLPGLI family protein" evidence="1">
    <location>
        <begin position="20"/>
        <end position="235"/>
    </location>
</feature>
<proteinExistence type="predicted"/>
<dbReference type="AlphaFoldDB" id="A0A9E8NEE6"/>
<dbReference type="KEGG" id="dpf:ON006_14970"/>
<name>A0A9E8NEE6_9BACT</name>
<evidence type="ECO:0000313" key="2">
    <source>
        <dbReference type="EMBL" id="WAC15235.1"/>
    </source>
</evidence>
<dbReference type="EMBL" id="CP112998">
    <property type="protein sequence ID" value="WAC15235.1"/>
    <property type="molecule type" value="Genomic_DNA"/>
</dbReference>
<feature type="signal peptide" evidence="1">
    <location>
        <begin position="1"/>
        <end position="19"/>
    </location>
</feature>
<sequence>MIKQLLTIALFSLFGHFCAGQGKSISIPLNSNGDTTFWYKYQNQKFAEMGMSNLIYSKDTMVLRFSTEIQAVEIRTADFKTFSGTLYNFTKKYVPDSCQQEKEKQSKLLFNKTAINKTAARQIYETFKKLSIDTVPSQEQIERWPMFSDGISYVIEYATPSVYSFKSYGEPWGSRNELKEAAAIDDLVRELKVSLPLYTSFDSFINSLPVGTYHAGGISLITTSKESKKIRRKSR</sequence>
<dbReference type="RefSeq" id="WP_244823122.1">
    <property type="nucleotide sequence ID" value="NZ_CP112998.1"/>
</dbReference>
<dbReference type="Proteomes" id="UP001164653">
    <property type="component" value="Chromosome"/>
</dbReference>
<evidence type="ECO:0000256" key="1">
    <source>
        <dbReference type="SAM" id="SignalP"/>
    </source>
</evidence>
<organism evidence="2 3">
    <name type="scientific">Dyadobacter pollutisoli</name>
    <dbReference type="NCBI Taxonomy" id="2910158"/>
    <lineage>
        <taxon>Bacteria</taxon>
        <taxon>Pseudomonadati</taxon>
        <taxon>Bacteroidota</taxon>
        <taxon>Cytophagia</taxon>
        <taxon>Cytophagales</taxon>
        <taxon>Spirosomataceae</taxon>
        <taxon>Dyadobacter</taxon>
    </lineage>
</organism>
<protein>
    <recommendedName>
        <fullName evidence="4">GLPGLI family protein</fullName>
    </recommendedName>
</protein>
<evidence type="ECO:0000313" key="3">
    <source>
        <dbReference type="Proteomes" id="UP001164653"/>
    </source>
</evidence>
<keyword evidence="1" id="KW-0732">Signal</keyword>
<gene>
    <name evidence="2" type="ORF">ON006_14970</name>
</gene>
<reference evidence="2" key="1">
    <citation type="submission" date="2022-11" db="EMBL/GenBank/DDBJ databases">
        <title>Dyadobacter pollutisoli sp. nov., isolated from plastic dumped soil.</title>
        <authorList>
            <person name="Kim J.M."/>
            <person name="Kim K.R."/>
            <person name="Lee J.K."/>
            <person name="Hao L."/>
            <person name="Jeon C.O."/>
        </authorList>
    </citation>
    <scope>NUCLEOTIDE SEQUENCE</scope>
    <source>
        <strain evidence="2">U1</strain>
    </source>
</reference>
<accession>A0A9E8NEE6</accession>
<evidence type="ECO:0008006" key="4">
    <source>
        <dbReference type="Google" id="ProtNLM"/>
    </source>
</evidence>